<accession>A0A5P1FJI9</accession>
<dbReference type="Gramene" id="ONK76821">
    <property type="protein sequence ID" value="ONK76821"/>
    <property type="gene ID" value="A4U43_C02F180"/>
</dbReference>
<proteinExistence type="predicted"/>
<feature type="compositionally biased region" description="Low complexity" evidence="1">
    <location>
        <begin position="69"/>
        <end position="87"/>
    </location>
</feature>
<reference evidence="3" key="1">
    <citation type="journal article" date="2017" name="Nat. Commun.">
        <title>The asparagus genome sheds light on the origin and evolution of a young Y chromosome.</title>
        <authorList>
            <person name="Harkess A."/>
            <person name="Zhou J."/>
            <person name="Xu C."/>
            <person name="Bowers J.E."/>
            <person name="Van der Hulst R."/>
            <person name="Ayyampalayam S."/>
            <person name="Mercati F."/>
            <person name="Riccardi P."/>
            <person name="McKain M.R."/>
            <person name="Kakrana A."/>
            <person name="Tang H."/>
            <person name="Ray J."/>
            <person name="Groenendijk J."/>
            <person name="Arikit S."/>
            <person name="Mathioni S.M."/>
            <person name="Nakano M."/>
            <person name="Shan H."/>
            <person name="Telgmann-Rauber A."/>
            <person name="Kanno A."/>
            <person name="Yue Z."/>
            <person name="Chen H."/>
            <person name="Li W."/>
            <person name="Chen Y."/>
            <person name="Xu X."/>
            <person name="Zhang Y."/>
            <person name="Luo S."/>
            <person name="Chen H."/>
            <person name="Gao J."/>
            <person name="Mao Z."/>
            <person name="Pires J.C."/>
            <person name="Luo M."/>
            <person name="Kudrna D."/>
            <person name="Wing R.A."/>
            <person name="Meyers B.C."/>
            <person name="Yi K."/>
            <person name="Kong H."/>
            <person name="Lavrijsen P."/>
            <person name="Sunseri F."/>
            <person name="Falavigna A."/>
            <person name="Ye Y."/>
            <person name="Leebens-Mack J.H."/>
            <person name="Chen G."/>
        </authorList>
    </citation>
    <scope>NUCLEOTIDE SEQUENCE [LARGE SCALE GENOMIC DNA]</scope>
    <source>
        <strain evidence="3">cv. DH0086</strain>
    </source>
</reference>
<dbReference type="Proteomes" id="UP000243459">
    <property type="component" value="Chromosome 2"/>
</dbReference>
<evidence type="ECO:0000313" key="2">
    <source>
        <dbReference type="EMBL" id="ONK76821.1"/>
    </source>
</evidence>
<protein>
    <submittedName>
        <fullName evidence="2">Uncharacterized protein</fullName>
    </submittedName>
</protein>
<sequence length="204" mass="21617">MATPDISATAATSSPNSSLQFLHPLPPSALLCGRSAYRRFERTSGPELLVSDPGGISGLGRRFKPSPPSFGSRSASSSVASSDPRPFQTAAEAGNNAFENPSRPQSHRGLLRREELAAGGSEAPIAASSARRESGPREELKQCRSPSAWTSHLVRITSLEYASSSLEPSLPSESLPNDPVEKVEDQPSSRDHQILSAGLKPRSS</sequence>
<keyword evidence="3" id="KW-1185">Reference proteome</keyword>
<feature type="region of interest" description="Disordered" evidence="1">
    <location>
        <begin position="162"/>
        <end position="204"/>
    </location>
</feature>
<feature type="compositionally biased region" description="Basic and acidic residues" evidence="1">
    <location>
        <begin position="179"/>
        <end position="193"/>
    </location>
</feature>
<evidence type="ECO:0000313" key="3">
    <source>
        <dbReference type="Proteomes" id="UP000243459"/>
    </source>
</evidence>
<name>A0A5P1FJI9_ASPOF</name>
<evidence type="ECO:0000256" key="1">
    <source>
        <dbReference type="SAM" id="MobiDB-lite"/>
    </source>
</evidence>
<organism evidence="2 3">
    <name type="scientific">Asparagus officinalis</name>
    <name type="common">Garden asparagus</name>
    <dbReference type="NCBI Taxonomy" id="4686"/>
    <lineage>
        <taxon>Eukaryota</taxon>
        <taxon>Viridiplantae</taxon>
        <taxon>Streptophyta</taxon>
        <taxon>Embryophyta</taxon>
        <taxon>Tracheophyta</taxon>
        <taxon>Spermatophyta</taxon>
        <taxon>Magnoliopsida</taxon>
        <taxon>Liliopsida</taxon>
        <taxon>Asparagales</taxon>
        <taxon>Asparagaceae</taxon>
        <taxon>Asparagoideae</taxon>
        <taxon>Asparagus</taxon>
    </lineage>
</organism>
<dbReference type="EMBL" id="CM007382">
    <property type="protein sequence ID" value="ONK76821.1"/>
    <property type="molecule type" value="Genomic_DNA"/>
</dbReference>
<feature type="compositionally biased region" description="Low complexity" evidence="1">
    <location>
        <begin position="162"/>
        <end position="176"/>
    </location>
</feature>
<feature type="region of interest" description="Disordered" evidence="1">
    <location>
        <begin position="42"/>
        <end position="147"/>
    </location>
</feature>
<feature type="region of interest" description="Disordered" evidence="1">
    <location>
        <begin position="1"/>
        <end position="24"/>
    </location>
</feature>
<gene>
    <name evidence="2" type="ORF">A4U43_C02F180</name>
</gene>
<feature type="compositionally biased region" description="Basic and acidic residues" evidence="1">
    <location>
        <begin position="130"/>
        <end position="142"/>
    </location>
</feature>
<dbReference type="AlphaFoldDB" id="A0A5P1FJI9"/>